<comment type="caution">
    <text evidence="1">The sequence shown here is derived from an EMBL/GenBank/DDBJ whole genome shotgun (WGS) entry which is preliminary data.</text>
</comment>
<protein>
    <submittedName>
        <fullName evidence="1">Uncharacterized protein</fullName>
    </submittedName>
</protein>
<sequence length="73" mass="7956">MARNSPAQLRAGRASIADDIVQAFPQDIEWPAKVKLQTEQCPYTDATDLSVHIWAAMGVTVMHAQFSGKGKSL</sequence>
<evidence type="ECO:0000313" key="1">
    <source>
        <dbReference type="EMBL" id="GGA47051.1"/>
    </source>
</evidence>
<dbReference type="EMBL" id="BMKB01000002">
    <property type="protein sequence ID" value="GGA47051.1"/>
    <property type="molecule type" value="Genomic_DNA"/>
</dbReference>
<reference evidence="1 2" key="1">
    <citation type="journal article" date="2014" name="Int. J. Syst. Evol. Microbiol.">
        <title>Complete genome sequence of Corynebacterium casei LMG S-19264T (=DSM 44701T), isolated from a smear-ripened cheese.</title>
        <authorList>
            <consortium name="US DOE Joint Genome Institute (JGI-PGF)"/>
            <person name="Walter F."/>
            <person name="Albersmeier A."/>
            <person name="Kalinowski J."/>
            <person name="Ruckert C."/>
        </authorList>
    </citation>
    <scope>NUCLEOTIDE SEQUENCE [LARGE SCALE GENOMIC DNA]</scope>
    <source>
        <strain evidence="1 2">CGMCC 1.15896</strain>
    </source>
</reference>
<name>A0A916RA08_9HYPH</name>
<dbReference type="Proteomes" id="UP000596977">
    <property type="component" value="Unassembled WGS sequence"/>
</dbReference>
<accession>A0A916RA08</accession>
<gene>
    <name evidence="1" type="ORF">GCM10011499_16040</name>
</gene>
<keyword evidence="2" id="KW-1185">Reference proteome</keyword>
<dbReference type="AlphaFoldDB" id="A0A916RA08"/>
<evidence type="ECO:0000313" key="2">
    <source>
        <dbReference type="Proteomes" id="UP000596977"/>
    </source>
</evidence>
<proteinExistence type="predicted"/>
<organism evidence="1 2">
    <name type="scientific">Pelagibacterium lentulum</name>
    <dbReference type="NCBI Taxonomy" id="2029865"/>
    <lineage>
        <taxon>Bacteria</taxon>
        <taxon>Pseudomonadati</taxon>
        <taxon>Pseudomonadota</taxon>
        <taxon>Alphaproteobacteria</taxon>
        <taxon>Hyphomicrobiales</taxon>
        <taxon>Devosiaceae</taxon>
        <taxon>Pelagibacterium</taxon>
    </lineage>
</organism>